<protein>
    <submittedName>
        <fullName evidence="2">Uncharacterized protein</fullName>
    </submittedName>
</protein>
<dbReference type="SMART" id="SM00174">
    <property type="entry name" value="RHO"/>
    <property type="match status" value="1"/>
</dbReference>
<dbReference type="Pfam" id="PF00071">
    <property type="entry name" value="Ras"/>
    <property type="match status" value="1"/>
</dbReference>
<dbReference type="EMBL" id="HBIC01010950">
    <property type="protein sequence ID" value="CAE0276607.1"/>
    <property type="molecule type" value="Transcribed_RNA"/>
</dbReference>
<dbReference type="Gene3D" id="3.40.50.300">
    <property type="entry name" value="P-loop containing nucleotide triphosphate hydrolases"/>
    <property type="match status" value="1"/>
</dbReference>
<dbReference type="AlphaFoldDB" id="A0A7S3M1Q0"/>
<dbReference type="PANTHER" id="PTHR47978">
    <property type="match status" value="1"/>
</dbReference>
<dbReference type="FunFam" id="3.40.50.300:FF:001447">
    <property type="entry name" value="Ras-related protein Rab-1B"/>
    <property type="match status" value="1"/>
</dbReference>
<proteinExistence type="predicted"/>
<dbReference type="GO" id="GO:0003924">
    <property type="term" value="F:GTPase activity"/>
    <property type="evidence" value="ECO:0007669"/>
    <property type="project" value="InterPro"/>
</dbReference>
<dbReference type="NCBIfam" id="TIGR00231">
    <property type="entry name" value="small_GTP"/>
    <property type="match status" value="1"/>
</dbReference>
<sequence>MQSGLRSMETSHKTMVILRCKLILVGDACVGKTALTQSFVSGGTTYPKNYLMTIGAEFNVKQVTIPETNVIVELFIYDCAGQSIFNQLDLNSKYYENASAVMVVYNVANRDSLLSCNKWVSGVKAIQNSGVPLVGAFVGNKCEFRDGSIDSRAEVDILEAKETAESLGMTYFETSAANNIGVDAPFQYIAEEFYRRYEETVQTTGQGI</sequence>
<gene>
    <name evidence="2" type="ORF">SELO1098_LOCUS5437</name>
</gene>
<name>A0A7S3M1Q0_9STRA</name>
<dbReference type="SMART" id="SM00173">
    <property type="entry name" value="RAS"/>
    <property type="match status" value="1"/>
</dbReference>
<organism evidence="2">
    <name type="scientific">Spumella elongata</name>
    <dbReference type="NCBI Taxonomy" id="89044"/>
    <lineage>
        <taxon>Eukaryota</taxon>
        <taxon>Sar</taxon>
        <taxon>Stramenopiles</taxon>
        <taxon>Ochrophyta</taxon>
        <taxon>Chrysophyceae</taxon>
        <taxon>Chromulinales</taxon>
        <taxon>Chromulinaceae</taxon>
        <taxon>Spumella</taxon>
    </lineage>
</organism>
<dbReference type="InterPro" id="IPR001806">
    <property type="entry name" value="Small_GTPase"/>
</dbReference>
<accession>A0A7S3M1Q0</accession>
<dbReference type="PRINTS" id="PR00449">
    <property type="entry name" value="RASTRNSFRMNG"/>
</dbReference>
<dbReference type="PROSITE" id="PS51419">
    <property type="entry name" value="RAB"/>
    <property type="match status" value="1"/>
</dbReference>
<dbReference type="SMART" id="SM00175">
    <property type="entry name" value="RAB"/>
    <property type="match status" value="1"/>
</dbReference>
<dbReference type="PROSITE" id="PS51421">
    <property type="entry name" value="RAS"/>
    <property type="match status" value="1"/>
</dbReference>
<evidence type="ECO:0000256" key="1">
    <source>
        <dbReference type="ARBA" id="ARBA00022741"/>
    </source>
</evidence>
<dbReference type="InterPro" id="IPR005225">
    <property type="entry name" value="Small_GTP-bd"/>
</dbReference>
<dbReference type="InterPro" id="IPR027417">
    <property type="entry name" value="P-loop_NTPase"/>
</dbReference>
<keyword evidence="1" id="KW-0547">Nucleotide-binding</keyword>
<reference evidence="2" key="1">
    <citation type="submission" date="2021-01" db="EMBL/GenBank/DDBJ databases">
        <authorList>
            <person name="Corre E."/>
            <person name="Pelletier E."/>
            <person name="Niang G."/>
            <person name="Scheremetjew M."/>
            <person name="Finn R."/>
            <person name="Kale V."/>
            <person name="Holt S."/>
            <person name="Cochrane G."/>
            <person name="Meng A."/>
            <person name="Brown T."/>
            <person name="Cohen L."/>
        </authorList>
    </citation>
    <scope>NUCLEOTIDE SEQUENCE</scope>
    <source>
        <strain evidence="2">CCAP 955/1</strain>
    </source>
</reference>
<dbReference type="SUPFAM" id="SSF52540">
    <property type="entry name" value="P-loop containing nucleoside triphosphate hydrolases"/>
    <property type="match status" value="1"/>
</dbReference>
<dbReference type="GO" id="GO:0005525">
    <property type="term" value="F:GTP binding"/>
    <property type="evidence" value="ECO:0007669"/>
    <property type="project" value="InterPro"/>
</dbReference>
<evidence type="ECO:0000313" key="2">
    <source>
        <dbReference type="EMBL" id="CAE0276607.1"/>
    </source>
</evidence>